<sequence>MIMKIYATSPLYDTRTSIPGLLALPGVLWSSPNEPIQIVDKYAYLGSCIDFTKDDILMRIGKAKTAFVNVHHLLRSLPLKGRVYNGAVRSI</sequence>
<name>A0A074ZJ17_OPIVI</name>
<reference evidence="1 2" key="1">
    <citation type="submission" date="2013-11" db="EMBL/GenBank/DDBJ databases">
        <title>Opisthorchis viverrini - life in the bile duct.</title>
        <authorList>
            <person name="Young N.D."/>
            <person name="Nagarajan N."/>
            <person name="Lin S.J."/>
            <person name="Korhonen P.K."/>
            <person name="Jex A.R."/>
            <person name="Hall R.S."/>
            <person name="Safavi-Hemami H."/>
            <person name="Kaewkong W."/>
            <person name="Bertrand D."/>
            <person name="Gao S."/>
            <person name="Seet Q."/>
            <person name="Wongkham S."/>
            <person name="Teh B.T."/>
            <person name="Wongkham C."/>
            <person name="Intapan P.M."/>
            <person name="Maleewong W."/>
            <person name="Yang X."/>
            <person name="Hu M."/>
            <person name="Wang Z."/>
            <person name="Hofmann A."/>
            <person name="Sternberg P.W."/>
            <person name="Tan P."/>
            <person name="Wang J."/>
            <person name="Gasser R.B."/>
        </authorList>
    </citation>
    <scope>NUCLEOTIDE SEQUENCE [LARGE SCALE GENOMIC DNA]</scope>
</reference>
<proteinExistence type="predicted"/>
<evidence type="ECO:0000313" key="2">
    <source>
        <dbReference type="Proteomes" id="UP000054324"/>
    </source>
</evidence>
<dbReference type="EMBL" id="KL596853">
    <property type="protein sequence ID" value="KER23340.1"/>
    <property type="molecule type" value="Genomic_DNA"/>
</dbReference>
<dbReference type="CTD" id="20322931"/>
<dbReference type="RefSeq" id="XP_009172905.1">
    <property type="nucleotide sequence ID" value="XM_009174641.1"/>
</dbReference>
<evidence type="ECO:0000313" key="1">
    <source>
        <dbReference type="EMBL" id="KER23340.1"/>
    </source>
</evidence>
<dbReference type="OrthoDB" id="425681at2759"/>
<protein>
    <submittedName>
        <fullName evidence="1">Uncharacterized protein</fullName>
    </submittedName>
</protein>
<organism evidence="1 2">
    <name type="scientific">Opisthorchis viverrini</name>
    <name type="common">Southeast Asian liver fluke</name>
    <dbReference type="NCBI Taxonomy" id="6198"/>
    <lineage>
        <taxon>Eukaryota</taxon>
        <taxon>Metazoa</taxon>
        <taxon>Spiralia</taxon>
        <taxon>Lophotrochozoa</taxon>
        <taxon>Platyhelminthes</taxon>
        <taxon>Trematoda</taxon>
        <taxon>Digenea</taxon>
        <taxon>Opisthorchiida</taxon>
        <taxon>Opisthorchiata</taxon>
        <taxon>Opisthorchiidae</taxon>
        <taxon>Opisthorchis</taxon>
    </lineage>
</organism>
<dbReference type="GeneID" id="20322931"/>
<accession>A0A074ZJ17</accession>
<dbReference type="KEGG" id="ovi:T265_08752"/>
<gene>
    <name evidence="1" type="ORF">T265_08752</name>
</gene>
<dbReference type="Proteomes" id="UP000054324">
    <property type="component" value="Unassembled WGS sequence"/>
</dbReference>
<dbReference type="AlphaFoldDB" id="A0A074ZJ17"/>
<keyword evidence="2" id="KW-1185">Reference proteome</keyword>